<feature type="transmembrane region" description="Helical" evidence="1">
    <location>
        <begin position="280"/>
        <end position="300"/>
    </location>
</feature>
<dbReference type="PANTHER" id="PTHR43592:SF15">
    <property type="entry name" value="CAAX AMINO TERMINAL PROTEASE FAMILY PROTEIN"/>
    <property type="match status" value="1"/>
</dbReference>
<organism evidence="3 4">
    <name type="scientific">Thalassoglobus neptunius</name>
    <dbReference type="NCBI Taxonomy" id="1938619"/>
    <lineage>
        <taxon>Bacteria</taxon>
        <taxon>Pseudomonadati</taxon>
        <taxon>Planctomycetota</taxon>
        <taxon>Planctomycetia</taxon>
        <taxon>Planctomycetales</taxon>
        <taxon>Planctomycetaceae</taxon>
        <taxon>Thalassoglobus</taxon>
    </lineage>
</organism>
<reference evidence="3 4" key="1">
    <citation type="submission" date="2019-02" db="EMBL/GenBank/DDBJ databases">
        <title>Deep-cultivation of Planctomycetes and their phenomic and genomic characterization uncovers novel biology.</title>
        <authorList>
            <person name="Wiegand S."/>
            <person name="Jogler M."/>
            <person name="Boedeker C."/>
            <person name="Pinto D."/>
            <person name="Vollmers J."/>
            <person name="Rivas-Marin E."/>
            <person name="Kohn T."/>
            <person name="Peeters S.H."/>
            <person name="Heuer A."/>
            <person name="Rast P."/>
            <person name="Oberbeckmann S."/>
            <person name="Bunk B."/>
            <person name="Jeske O."/>
            <person name="Meyerdierks A."/>
            <person name="Storesund J.E."/>
            <person name="Kallscheuer N."/>
            <person name="Luecker S."/>
            <person name="Lage O.M."/>
            <person name="Pohl T."/>
            <person name="Merkel B.J."/>
            <person name="Hornburger P."/>
            <person name="Mueller R.-W."/>
            <person name="Bruemmer F."/>
            <person name="Labrenz M."/>
            <person name="Spormann A.M."/>
            <person name="Op Den Camp H."/>
            <person name="Overmann J."/>
            <person name="Amann R."/>
            <person name="Jetten M.S.M."/>
            <person name="Mascher T."/>
            <person name="Medema M.H."/>
            <person name="Devos D.P."/>
            <person name="Kaster A.-K."/>
            <person name="Ovreas L."/>
            <person name="Rohde M."/>
            <person name="Galperin M.Y."/>
            <person name="Jogler C."/>
        </authorList>
    </citation>
    <scope>NUCLEOTIDE SEQUENCE [LARGE SCALE GENOMIC DNA]</scope>
    <source>
        <strain evidence="3 4">KOR42</strain>
    </source>
</reference>
<dbReference type="RefSeq" id="WP_146509455.1">
    <property type="nucleotide sequence ID" value="NZ_SIHI01000001.1"/>
</dbReference>
<dbReference type="GO" id="GO:0006508">
    <property type="term" value="P:proteolysis"/>
    <property type="evidence" value="ECO:0007669"/>
    <property type="project" value="UniProtKB-KW"/>
</dbReference>
<dbReference type="AlphaFoldDB" id="A0A5C5X7C6"/>
<feature type="domain" description="CAAX prenyl protease 2/Lysostaphin resistance protein A-like" evidence="2">
    <location>
        <begin position="206"/>
        <end position="293"/>
    </location>
</feature>
<feature type="transmembrane region" description="Helical" evidence="1">
    <location>
        <begin position="82"/>
        <end position="103"/>
    </location>
</feature>
<evidence type="ECO:0000259" key="2">
    <source>
        <dbReference type="Pfam" id="PF02517"/>
    </source>
</evidence>
<gene>
    <name evidence="3" type="ORF">KOR42_21900</name>
</gene>
<dbReference type="GO" id="GO:0080120">
    <property type="term" value="P:CAAX-box protein maturation"/>
    <property type="evidence" value="ECO:0007669"/>
    <property type="project" value="UniProtKB-ARBA"/>
</dbReference>
<name>A0A5C5X7C6_9PLAN</name>
<dbReference type="Proteomes" id="UP000317243">
    <property type="component" value="Unassembled WGS sequence"/>
</dbReference>
<keyword evidence="3" id="KW-0645">Protease</keyword>
<feature type="transmembrane region" description="Helical" evidence="1">
    <location>
        <begin position="163"/>
        <end position="183"/>
    </location>
</feature>
<evidence type="ECO:0000313" key="4">
    <source>
        <dbReference type="Proteomes" id="UP000317243"/>
    </source>
</evidence>
<comment type="caution">
    <text evidence="3">The sequence shown here is derived from an EMBL/GenBank/DDBJ whole genome shotgun (WGS) entry which is preliminary data.</text>
</comment>
<sequence>MIAVLDQQALRDHKVCHQQRPISNLLKPGSVTSIQYFVVNMYGLLVLAILVASATSWANLLRRSKENEPLIPPRFRSLSATVPPFAVAVVVAYLSLNLVLVFSAAPAREFDAEVTLQQVRGSIAEGLIAVFLVGGILVSLCPRRTDLIRLGFRLDHIKEQLTYGVRGFVVAILPVFALLMLTLPLRSNETLHPFLRLLDERGFGPEFLVVTFAAVVIAPIKEELIFRVCLQSSLTERFGAQAGIAATALIFAMVHGLPDALALLPLAIILGIVYHYRRSYVAVVITHALFNALNLSAVWIQKYAENLLGIVY</sequence>
<dbReference type="InterPro" id="IPR003675">
    <property type="entry name" value="Rce1/LyrA-like_dom"/>
</dbReference>
<feature type="transmembrane region" description="Helical" evidence="1">
    <location>
        <begin position="241"/>
        <end position="274"/>
    </location>
</feature>
<accession>A0A5C5X7C6</accession>
<feature type="transmembrane region" description="Helical" evidence="1">
    <location>
        <begin position="123"/>
        <end position="142"/>
    </location>
</feature>
<keyword evidence="4" id="KW-1185">Reference proteome</keyword>
<evidence type="ECO:0000313" key="3">
    <source>
        <dbReference type="EMBL" id="TWT58804.1"/>
    </source>
</evidence>
<protein>
    <submittedName>
        <fullName evidence="3">CAAX amino terminal protease self-immunity</fullName>
    </submittedName>
</protein>
<feature type="transmembrane region" description="Helical" evidence="1">
    <location>
        <begin position="34"/>
        <end position="61"/>
    </location>
</feature>
<proteinExistence type="predicted"/>
<dbReference type="Pfam" id="PF02517">
    <property type="entry name" value="Rce1-like"/>
    <property type="match status" value="1"/>
</dbReference>
<evidence type="ECO:0000256" key="1">
    <source>
        <dbReference type="SAM" id="Phobius"/>
    </source>
</evidence>
<keyword evidence="3" id="KW-0378">Hydrolase</keyword>
<keyword evidence="1" id="KW-0472">Membrane</keyword>
<dbReference type="GO" id="GO:0004175">
    <property type="term" value="F:endopeptidase activity"/>
    <property type="evidence" value="ECO:0007669"/>
    <property type="project" value="UniProtKB-ARBA"/>
</dbReference>
<dbReference type="EMBL" id="SIHI01000001">
    <property type="protein sequence ID" value="TWT58804.1"/>
    <property type="molecule type" value="Genomic_DNA"/>
</dbReference>
<dbReference type="OrthoDB" id="258511at2"/>
<keyword evidence="1" id="KW-1133">Transmembrane helix</keyword>
<keyword evidence="1" id="KW-0812">Transmembrane</keyword>
<dbReference type="PANTHER" id="PTHR43592">
    <property type="entry name" value="CAAX AMINO TERMINAL PROTEASE"/>
    <property type="match status" value="1"/>
</dbReference>